<comment type="caution">
    <text evidence="2">The sequence shown here is derived from an EMBL/GenBank/DDBJ whole genome shotgun (WGS) entry which is preliminary data.</text>
</comment>
<reference evidence="2 3" key="1">
    <citation type="submission" date="2017-04" db="EMBL/GenBank/DDBJ databases">
        <title>Genome sequencing of [Candida] sorbophila.</title>
        <authorList>
            <person name="Ahn J.O."/>
        </authorList>
    </citation>
    <scope>NUCLEOTIDE SEQUENCE [LARGE SCALE GENOMIC DNA]</scope>
    <source>
        <strain evidence="2 3">DS02</strain>
    </source>
</reference>
<protein>
    <recommendedName>
        <fullName evidence="1">BOD1/SHG1 domain-containing protein</fullName>
    </recommendedName>
</protein>
<dbReference type="Pfam" id="PF05205">
    <property type="entry name" value="COMPASS-Shg1"/>
    <property type="match status" value="1"/>
</dbReference>
<name>A0A2T0FPY6_9ASCO</name>
<evidence type="ECO:0000259" key="1">
    <source>
        <dbReference type="Pfam" id="PF05205"/>
    </source>
</evidence>
<dbReference type="AlphaFoldDB" id="A0A2T0FPY6"/>
<accession>A0A2T0FPY6</accession>
<evidence type="ECO:0000313" key="2">
    <source>
        <dbReference type="EMBL" id="PRT57019.1"/>
    </source>
</evidence>
<dbReference type="GeneID" id="36518387"/>
<gene>
    <name evidence="2" type="ORF">B9G98_04639</name>
</gene>
<dbReference type="EMBL" id="NDIQ01000022">
    <property type="protein sequence ID" value="PRT57019.1"/>
    <property type="molecule type" value="Genomic_DNA"/>
</dbReference>
<feature type="domain" description="BOD1/SHG1" evidence="1">
    <location>
        <begin position="22"/>
        <end position="108"/>
    </location>
</feature>
<dbReference type="Proteomes" id="UP000238350">
    <property type="component" value="Unassembled WGS sequence"/>
</dbReference>
<evidence type="ECO:0000313" key="3">
    <source>
        <dbReference type="Proteomes" id="UP000238350"/>
    </source>
</evidence>
<dbReference type="OrthoDB" id="5579731at2759"/>
<proteinExistence type="predicted"/>
<keyword evidence="3" id="KW-1185">Reference proteome</keyword>
<sequence length="123" mass="13647">MHQRKPLVTTLALTRMATAGDLVAKYKRCGAFDEERAKLFESLGSSDYITSLKTRIEEFVAKEVENNLQLLDGDTTKSAALLEGAVTRAIVQSDENKKVQQEAIDHILTIAQKDVLAKLKTLQ</sequence>
<dbReference type="RefSeq" id="XP_024666964.1">
    <property type="nucleotide sequence ID" value="XM_024811196.1"/>
</dbReference>
<organism evidence="2 3">
    <name type="scientific">Wickerhamiella sorbophila</name>
    <dbReference type="NCBI Taxonomy" id="45607"/>
    <lineage>
        <taxon>Eukaryota</taxon>
        <taxon>Fungi</taxon>
        <taxon>Dikarya</taxon>
        <taxon>Ascomycota</taxon>
        <taxon>Saccharomycotina</taxon>
        <taxon>Dipodascomycetes</taxon>
        <taxon>Dipodascales</taxon>
        <taxon>Trichomonascaceae</taxon>
        <taxon>Wickerhamiella</taxon>
    </lineage>
</organism>
<dbReference type="InterPro" id="IPR055264">
    <property type="entry name" value="BOD1/SHG1_dom"/>
</dbReference>